<dbReference type="SUPFAM" id="SSF160964">
    <property type="entry name" value="MalF N-terminal region-like"/>
    <property type="match status" value="1"/>
</dbReference>
<evidence type="ECO:0000313" key="10">
    <source>
        <dbReference type="Proteomes" id="UP000294613"/>
    </source>
</evidence>
<comment type="similarity">
    <text evidence="7">Belongs to the binding-protein-dependent transport system permease family.</text>
</comment>
<keyword evidence="6 7" id="KW-0472">Membrane</keyword>
<reference evidence="9 10" key="1">
    <citation type="submission" date="2019-03" db="EMBL/GenBank/DDBJ databases">
        <title>Genomic Encyclopedia of Type Strains, Phase IV (KMG-IV): sequencing the most valuable type-strain genomes for metagenomic binning, comparative biology and taxonomic classification.</title>
        <authorList>
            <person name="Goeker M."/>
        </authorList>
    </citation>
    <scope>NUCLEOTIDE SEQUENCE [LARGE SCALE GENOMIC DNA]</scope>
    <source>
        <strain evidence="9 10">DSM 103426</strain>
    </source>
</reference>
<gene>
    <name evidence="9" type="ORF">EDD74_105116</name>
</gene>
<dbReference type="Gene3D" id="1.10.3720.10">
    <property type="entry name" value="MetI-like"/>
    <property type="match status" value="1"/>
</dbReference>
<keyword evidence="4 7" id="KW-0812">Transmembrane</keyword>
<dbReference type="SUPFAM" id="SSF161098">
    <property type="entry name" value="MetI-like"/>
    <property type="match status" value="1"/>
</dbReference>
<dbReference type="CDD" id="cd06261">
    <property type="entry name" value="TM_PBP2"/>
    <property type="match status" value="1"/>
</dbReference>
<dbReference type="InterPro" id="IPR035906">
    <property type="entry name" value="MetI-like_sf"/>
</dbReference>
<evidence type="ECO:0000256" key="3">
    <source>
        <dbReference type="ARBA" id="ARBA00022475"/>
    </source>
</evidence>
<evidence type="ECO:0000256" key="2">
    <source>
        <dbReference type="ARBA" id="ARBA00022448"/>
    </source>
</evidence>
<dbReference type="Proteomes" id="UP000294613">
    <property type="component" value="Unassembled WGS sequence"/>
</dbReference>
<evidence type="ECO:0000256" key="1">
    <source>
        <dbReference type="ARBA" id="ARBA00004651"/>
    </source>
</evidence>
<evidence type="ECO:0000259" key="8">
    <source>
        <dbReference type="PROSITE" id="PS50928"/>
    </source>
</evidence>
<comment type="subcellular location">
    <subcellularLocation>
        <location evidence="1 7">Cell membrane</location>
        <topology evidence="1 7">Multi-pass membrane protein</topology>
    </subcellularLocation>
</comment>
<proteinExistence type="inferred from homology"/>
<feature type="domain" description="ABC transmembrane type-1" evidence="8">
    <location>
        <begin position="86"/>
        <end position="298"/>
    </location>
</feature>
<feature type="transmembrane region" description="Helical" evidence="7">
    <location>
        <begin position="172"/>
        <end position="193"/>
    </location>
</feature>
<name>A0A4R3JSQ1_9FIRM</name>
<dbReference type="PROSITE" id="PS50928">
    <property type="entry name" value="ABC_TM1"/>
    <property type="match status" value="1"/>
</dbReference>
<feature type="transmembrane region" description="Helical" evidence="7">
    <location>
        <begin position="123"/>
        <end position="143"/>
    </location>
</feature>
<dbReference type="GO" id="GO:0055085">
    <property type="term" value="P:transmembrane transport"/>
    <property type="evidence" value="ECO:0007669"/>
    <property type="project" value="InterPro"/>
</dbReference>
<dbReference type="AlphaFoldDB" id="A0A4R3JSQ1"/>
<dbReference type="InterPro" id="IPR051393">
    <property type="entry name" value="ABC_transporter_permease"/>
</dbReference>
<dbReference type="Pfam" id="PF00528">
    <property type="entry name" value="BPD_transp_1"/>
    <property type="match status" value="1"/>
</dbReference>
<organism evidence="9 10">
    <name type="scientific">Faecalimonas umbilicata</name>
    <dbReference type="NCBI Taxonomy" id="1912855"/>
    <lineage>
        <taxon>Bacteria</taxon>
        <taxon>Bacillati</taxon>
        <taxon>Bacillota</taxon>
        <taxon>Clostridia</taxon>
        <taxon>Lachnospirales</taxon>
        <taxon>Lachnospiraceae</taxon>
        <taxon>Faecalimonas</taxon>
    </lineage>
</organism>
<evidence type="ECO:0000256" key="6">
    <source>
        <dbReference type="ARBA" id="ARBA00023136"/>
    </source>
</evidence>
<keyword evidence="2 7" id="KW-0813">Transport</keyword>
<feature type="transmembrane region" description="Helical" evidence="7">
    <location>
        <begin position="90"/>
        <end position="111"/>
    </location>
</feature>
<feature type="transmembrane region" description="Helical" evidence="7">
    <location>
        <begin position="221"/>
        <end position="239"/>
    </location>
</feature>
<evidence type="ECO:0000313" key="9">
    <source>
        <dbReference type="EMBL" id="TCS69128.1"/>
    </source>
</evidence>
<comment type="caution">
    <text evidence="9">The sequence shown here is derived from an EMBL/GenBank/DDBJ whole genome shotgun (WGS) entry which is preliminary data.</text>
</comment>
<evidence type="ECO:0000256" key="7">
    <source>
        <dbReference type="RuleBase" id="RU363032"/>
    </source>
</evidence>
<dbReference type="GO" id="GO:0005886">
    <property type="term" value="C:plasma membrane"/>
    <property type="evidence" value="ECO:0007669"/>
    <property type="project" value="UniProtKB-SubCell"/>
</dbReference>
<sequence>MPCIMRFGKEKVMNRKSIMQRLKQMGGVWLFVIPALIPLIVFWIYPIFRSLFISFTDWDYMSPTYNFVFFDNFKSLFTDERFYEALGNTILFSVGTIIPTIVGGLLLALLLQKNFRGSGIYKFILFSPWVTPTVAVSIVWTWIFEPQVGMANTVLKFFHLPGLQWIQSSDTAMLSVILVTVWKSLGYAMIFYLSALEKVPKDLYEACGLDGAKKWQRFRDITIPCISPTTFFLMIITMVNSLQAYDQIQILTQGGPSGSTRTLLYMYYQLGFEEFNMGEATAVAIVIILITVLLSCVQFTASKKWVHY</sequence>
<dbReference type="EMBL" id="SLZV01000005">
    <property type="protein sequence ID" value="TCS69128.1"/>
    <property type="molecule type" value="Genomic_DNA"/>
</dbReference>
<dbReference type="PANTHER" id="PTHR30193">
    <property type="entry name" value="ABC TRANSPORTER PERMEASE PROTEIN"/>
    <property type="match status" value="1"/>
</dbReference>
<keyword evidence="3" id="KW-1003">Cell membrane</keyword>
<feature type="transmembrane region" description="Helical" evidence="7">
    <location>
        <begin position="280"/>
        <end position="301"/>
    </location>
</feature>
<dbReference type="InterPro" id="IPR000515">
    <property type="entry name" value="MetI-like"/>
</dbReference>
<dbReference type="PANTHER" id="PTHR30193:SF37">
    <property type="entry name" value="INNER MEMBRANE ABC TRANSPORTER PERMEASE PROTEIN YCJO"/>
    <property type="match status" value="1"/>
</dbReference>
<keyword evidence="5 7" id="KW-1133">Transmembrane helix</keyword>
<evidence type="ECO:0000256" key="5">
    <source>
        <dbReference type="ARBA" id="ARBA00022989"/>
    </source>
</evidence>
<evidence type="ECO:0000256" key="4">
    <source>
        <dbReference type="ARBA" id="ARBA00022692"/>
    </source>
</evidence>
<accession>A0A4R3JSQ1</accession>
<feature type="transmembrane region" description="Helical" evidence="7">
    <location>
        <begin position="26"/>
        <end position="48"/>
    </location>
</feature>
<protein>
    <submittedName>
        <fullName evidence="9">Carbohydrate ABC transporter membrane protein 1 (CUT1 family)</fullName>
    </submittedName>
</protein>